<sequence>MNVEALQTKYLIIDWEVYTEDSRKDDLVKLWSLVHERSDSTEPTEDKERELWVELKRLFEPDDDDTLWKLQSCMDYGIAMLIAQTYFLPFLGSDLGTFLWRFPMVGSGFAVLFAVFLLLQTGFETLQGQEYLLKISTHENANHSRENLNQPGTGDNERERELHQYASLTKSLKICRHEEILQSSSEIN</sequence>
<dbReference type="Proteomes" id="UP001151760">
    <property type="component" value="Unassembled WGS sequence"/>
</dbReference>
<keyword evidence="3" id="KW-1185">Reference proteome</keyword>
<dbReference type="EMBL" id="BQNB010009911">
    <property type="protein sequence ID" value="GJS70125.1"/>
    <property type="molecule type" value="Genomic_DNA"/>
</dbReference>
<gene>
    <name evidence="2" type="ORF">Tco_0702966</name>
</gene>
<organism evidence="2 3">
    <name type="scientific">Tanacetum coccineum</name>
    <dbReference type="NCBI Taxonomy" id="301880"/>
    <lineage>
        <taxon>Eukaryota</taxon>
        <taxon>Viridiplantae</taxon>
        <taxon>Streptophyta</taxon>
        <taxon>Embryophyta</taxon>
        <taxon>Tracheophyta</taxon>
        <taxon>Spermatophyta</taxon>
        <taxon>Magnoliopsida</taxon>
        <taxon>eudicotyledons</taxon>
        <taxon>Gunneridae</taxon>
        <taxon>Pentapetalae</taxon>
        <taxon>asterids</taxon>
        <taxon>campanulids</taxon>
        <taxon>Asterales</taxon>
        <taxon>Asteraceae</taxon>
        <taxon>Asteroideae</taxon>
        <taxon>Anthemideae</taxon>
        <taxon>Anthemidinae</taxon>
        <taxon>Tanacetum</taxon>
    </lineage>
</organism>
<evidence type="ECO:0000256" key="1">
    <source>
        <dbReference type="SAM" id="Phobius"/>
    </source>
</evidence>
<evidence type="ECO:0000313" key="2">
    <source>
        <dbReference type="EMBL" id="GJS70125.1"/>
    </source>
</evidence>
<evidence type="ECO:0000313" key="3">
    <source>
        <dbReference type="Proteomes" id="UP001151760"/>
    </source>
</evidence>
<keyword evidence="1" id="KW-0472">Membrane</keyword>
<protein>
    <submittedName>
        <fullName evidence="2">Uncharacterized protein</fullName>
    </submittedName>
</protein>
<name>A0ABQ4XXI8_9ASTR</name>
<accession>A0ABQ4XXI8</accession>
<feature type="transmembrane region" description="Helical" evidence="1">
    <location>
        <begin position="98"/>
        <end position="119"/>
    </location>
</feature>
<comment type="caution">
    <text evidence="2">The sequence shown here is derived from an EMBL/GenBank/DDBJ whole genome shotgun (WGS) entry which is preliminary data.</text>
</comment>
<keyword evidence="1" id="KW-1133">Transmembrane helix</keyword>
<feature type="transmembrane region" description="Helical" evidence="1">
    <location>
        <begin position="73"/>
        <end position="92"/>
    </location>
</feature>
<keyword evidence="1" id="KW-0812">Transmembrane</keyword>
<proteinExistence type="predicted"/>
<reference evidence="2" key="2">
    <citation type="submission" date="2022-01" db="EMBL/GenBank/DDBJ databases">
        <authorList>
            <person name="Yamashiro T."/>
            <person name="Shiraishi A."/>
            <person name="Satake H."/>
            <person name="Nakayama K."/>
        </authorList>
    </citation>
    <scope>NUCLEOTIDE SEQUENCE</scope>
</reference>
<reference evidence="2" key="1">
    <citation type="journal article" date="2022" name="Int. J. Mol. Sci.">
        <title>Draft Genome of Tanacetum Coccineum: Genomic Comparison of Closely Related Tanacetum-Family Plants.</title>
        <authorList>
            <person name="Yamashiro T."/>
            <person name="Shiraishi A."/>
            <person name="Nakayama K."/>
            <person name="Satake H."/>
        </authorList>
    </citation>
    <scope>NUCLEOTIDE SEQUENCE</scope>
</reference>